<evidence type="ECO:0000313" key="2">
    <source>
        <dbReference type="Proteomes" id="UP001161916"/>
    </source>
</evidence>
<gene>
    <name evidence="1" type="ORF">OB951_00940</name>
</gene>
<dbReference type="EMBL" id="JAOPMH010000001">
    <property type="protein sequence ID" value="MDH7889190.1"/>
    <property type="molecule type" value="Genomic_DNA"/>
</dbReference>
<name>A0AA43T2A2_9BIFI</name>
<dbReference type="Proteomes" id="UP001161916">
    <property type="component" value="Unassembled WGS sequence"/>
</dbReference>
<dbReference type="AlphaFoldDB" id="A0AA43T2A2"/>
<sequence>MEKTRKLFQLRERLCEIADGKHEGSIPYDEANNLAVEAVVTANGGMPKATSGPMVRLCKLCRNGWIREAADEMKIVYPDLDSLEQWNKHRGHRKKERKQKG</sequence>
<accession>A0AA43T2A2</accession>
<reference evidence="1" key="2">
    <citation type="journal article" date="2023" name="Gut Microbes">
        <title>Characterization of Bifidobacterium kashiwanohense that utilizes both milk- and plant-derived oligosaccharides.</title>
        <authorList>
            <person name="Orihara K."/>
            <person name="Yahagi K."/>
            <person name="Saito Y."/>
            <person name="Watanabe Y."/>
            <person name="Sasai T."/>
            <person name="Hara T."/>
            <person name="Tsukuda N."/>
            <person name="Oki K."/>
            <person name="Fujimoto J."/>
            <person name="Matsuki T."/>
        </authorList>
    </citation>
    <scope>NUCLEOTIDE SEQUENCE</scope>
    <source>
        <strain evidence="1">YIT 13062</strain>
    </source>
</reference>
<comment type="caution">
    <text evidence="1">The sequence shown here is derived from an EMBL/GenBank/DDBJ whole genome shotgun (WGS) entry which is preliminary data.</text>
</comment>
<proteinExistence type="predicted"/>
<reference evidence="1" key="1">
    <citation type="submission" date="2022-09" db="EMBL/GenBank/DDBJ databases">
        <authorList>
            <person name="Orihara K."/>
        </authorList>
    </citation>
    <scope>NUCLEOTIDE SEQUENCE</scope>
    <source>
        <strain evidence="1">YIT 13062</strain>
    </source>
</reference>
<evidence type="ECO:0000313" key="1">
    <source>
        <dbReference type="EMBL" id="MDH7889190.1"/>
    </source>
</evidence>
<organism evidence="1 2">
    <name type="scientific">Bifidobacterium catenulatum subsp. kashiwanohense</name>
    <dbReference type="NCBI Taxonomy" id="630129"/>
    <lineage>
        <taxon>Bacteria</taxon>
        <taxon>Bacillati</taxon>
        <taxon>Actinomycetota</taxon>
        <taxon>Actinomycetes</taxon>
        <taxon>Bifidobacteriales</taxon>
        <taxon>Bifidobacteriaceae</taxon>
        <taxon>Bifidobacterium</taxon>
    </lineage>
</organism>
<protein>
    <submittedName>
        <fullName evidence="1">Uncharacterized protein</fullName>
    </submittedName>
</protein>